<sequence length="271" mass="30488">MYLYSTTTKMTITTQELIINSDVLGRDVTCTLLLPSDEGVMEPMHLLLLNDGQELGNLKLVDTMENLYERNCLRPVLVVAIHAGEDRLQEYGIAGRPDYKNRGDKADLYTQFVVNELLPGIYQETGIEHFESTAFAGCSLGGLTAFDVAWNNPDLFDKVGAFSASFWWRSKDLAKGYTADDRLMHSVIKATEGKPELKFWLQTGTRDETADRNKNGIIDSIDDTIDIIIELEKKGYTRPADIQYLEVVGGKHDTETWGKAMPKFLCWAFGK</sequence>
<evidence type="ECO:0000313" key="1">
    <source>
        <dbReference type="EMBL" id="RFZ81724.1"/>
    </source>
</evidence>
<dbReference type="Pfam" id="PF00756">
    <property type="entry name" value="Esterase"/>
    <property type="match status" value="1"/>
</dbReference>
<dbReference type="EMBL" id="QWDE01000004">
    <property type="protein sequence ID" value="RFZ81724.1"/>
    <property type="molecule type" value="Genomic_DNA"/>
</dbReference>
<dbReference type="InterPro" id="IPR029058">
    <property type="entry name" value="AB_hydrolase_fold"/>
</dbReference>
<dbReference type="Gene3D" id="3.40.50.1820">
    <property type="entry name" value="alpha/beta hydrolase"/>
    <property type="match status" value="1"/>
</dbReference>
<dbReference type="AlphaFoldDB" id="A0A3E2NL45"/>
<protein>
    <submittedName>
        <fullName evidence="1">Esterase family protein</fullName>
    </submittedName>
</protein>
<dbReference type="Proteomes" id="UP000260823">
    <property type="component" value="Unassembled WGS sequence"/>
</dbReference>
<name>A0A3E2NL45_9SPHI</name>
<reference evidence="1 2" key="1">
    <citation type="submission" date="2018-08" db="EMBL/GenBank/DDBJ databases">
        <title>Mucilaginibacter terrae sp. nov., isolated from manganese diggings.</title>
        <authorList>
            <person name="Huang Y."/>
            <person name="Zhou Z."/>
        </authorList>
    </citation>
    <scope>NUCLEOTIDE SEQUENCE [LARGE SCALE GENOMIC DNA]</scope>
    <source>
        <strain evidence="1 2">ZH6</strain>
    </source>
</reference>
<evidence type="ECO:0000313" key="2">
    <source>
        <dbReference type="Proteomes" id="UP000260823"/>
    </source>
</evidence>
<proteinExistence type="predicted"/>
<keyword evidence="2" id="KW-1185">Reference proteome</keyword>
<dbReference type="PANTHER" id="PTHR48098">
    <property type="entry name" value="ENTEROCHELIN ESTERASE-RELATED"/>
    <property type="match status" value="1"/>
</dbReference>
<dbReference type="InterPro" id="IPR000801">
    <property type="entry name" value="Esterase-like"/>
</dbReference>
<organism evidence="1 2">
    <name type="scientific">Mucilaginibacter terrenus</name>
    <dbReference type="NCBI Taxonomy" id="2482727"/>
    <lineage>
        <taxon>Bacteria</taxon>
        <taxon>Pseudomonadati</taxon>
        <taxon>Bacteroidota</taxon>
        <taxon>Sphingobacteriia</taxon>
        <taxon>Sphingobacteriales</taxon>
        <taxon>Sphingobacteriaceae</taxon>
        <taxon>Mucilaginibacter</taxon>
    </lineage>
</organism>
<dbReference type="PANTHER" id="PTHR48098:SF6">
    <property type="entry name" value="FERRI-BACILLIBACTIN ESTERASE BESA"/>
    <property type="match status" value="1"/>
</dbReference>
<dbReference type="InterPro" id="IPR050583">
    <property type="entry name" value="Mycobacterial_A85_antigen"/>
</dbReference>
<comment type="caution">
    <text evidence="1">The sequence shown here is derived from an EMBL/GenBank/DDBJ whole genome shotgun (WGS) entry which is preliminary data.</text>
</comment>
<dbReference type="SUPFAM" id="SSF53474">
    <property type="entry name" value="alpha/beta-Hydrolases"/>
    <property type="match status" value="1"/>
</dbReference>
<accession>A0A3E2NL45</accession>
<gene>
    <name evidence="1" type="ORF">DYU05_18040</name>
</gene>
<dbReference type="OrthoDB" id="9784036at2"/>